<protein>
    <submittedName>
        <fullName evidence="2">Uncharacterized protein</fullName>
    </submittedName>
</protein>
<dbReference type="EMBL" id="WKFB01000074">
    <property type="protein sequence ID" value="KAF6737032.1"/>
    <property type="molecule type" value="Genomic_DNA"/>
</dbReference>
<evidence type="ECO:0000256" key="1">
    <source>
        <dbReference type="SAM" id="MobiDB-lite"/>
    </source>
</evidence>
<feature type="region of interest" description="Disordered" evidence="1">
    <location>
        <begin position="57"/>
        <end position="78"/>
    </location>
</feature>
<reference evidence="2" key="1">
    <citation type="journal article" name="BMC Genomics">
        <title>Long-read sequencing and de novo genome assembly of marine medaka (Oryzias melastigma).</title>
        <authorList>
            <person name="Liang P."/>
            <person name="Saqib H.S.A."/>
            <person name="Ni X."/>
            <person name="Shen Y."/>
        </authorList>
    </citation>
    <scope>NUCLEOTIDE SEQUENCE</scope>
    <source>
        <strain evidence="2">Bigg-433</strain>
    </source>
</reference>
<dbReference type="Proteomes" id="UP000646548">
    <property type="component" value="Unassembled WGS sequence"/>
</dbReference>
<name>A0A834KYJ4_ORYME</name>
<accession>A0A834KYJ4</accession>
<sequence length="205" mass="22055">MAAFPLPVLEDHCDFAAQTDPLRNDNCKLTSSFAEVIGSFPSVRLAAAVIFLSGKGSSSEGNTCSSGQTCRGVQDTGEPEGSQFTCAVSVRTAEGAILKGTGLQELTDGFISRYLTNKRSRAEVTEHTEALWTNSINITRTNAARTPTHPTPGPETLHCPANCCGDLPSQQLLQLNTLQGKTVTEVGKDALRIWKIHEDQSHLRI</sequence>
<evidence type="ECO:0000313" key="2">
    <source>
        <dbReference type="EMBL" id="KAF6737032.1"/>
    </source>
</evidence>
<proteinExistence type="predicted"/>
<gene>
    <name evidence="2" type="ORF">FQA47_001798</name>
</gene>
<feature type="compositionally biased region" description="Polar residues" evidence="1">
    <location>
        <begin position="57"/>
        <end position="71"/>
    </location>
</feature>
<evidence type="ECO:0000313" key="3">
    <source>
        <dbReference type="Proteomes" id="UP000646548"/>
    </source>
</evidence>
<comment type="caution">
    <text evidence="2">The sequence shown here is derived from an EMBL/GenBank/DDBJ whole genome shotgun (WGS) entry which is preliminary data.</text>
</comment>
<dbReference type="AlphaFoldDB" id="A0A834KYJ4"/>
<organism evidence="2 3">
    <name type="scientific">Oryzias melastigma</name>
    <name type="common">Marine medaka</name>
    <dbReference type="NCBI Taxonomy" id="30732"/>
    <lineage>
        <taxon>Eukaryota</taxon>
        <taxon>Metazoa</taxon>
        <taxon>Chordata</taxon>
        <taxon>Craniata</taxon>
        <taxon>Vertebrata</taxon>
        <taxon>Euteleostomi</taxon>
        <taxon>Actinopterygii</taxon>
        <taxon>Neopterygii</taxon>
        <taxon>Teleostei</taxon>
        <taxon>Neoteleostei</taxon>
        <taxon>Acanthomorphata</taxon>
        <taxon>Ovalentaria</taxon>
        <taxon>Atherinomorphae</taxon>
        <taxon>Beloniformes</taxon>
        <taxon>Adrianichthyidae</taxon>
        <taxon>Oryziinae</taxon>
        <taxon>Oryzias</taxon>
    </lineage>
</organism>